<dbReference type="EMBL" id="FOJW01000001">
    <property type="protein sequence ID" value="SFA76249.1"/>
    <property type="molecule type" value="Genomic_DNA"/>
</dbReference>
<proteinExistence type="predicted"/>
<feature type="transmembrane region" description="Helical" evidence="1">
    <location>
        <begin position="12"/>
        <end position="30"/>
    </location>
</feature>
<sequence length="89" mass="10364">MMSVVRSYSQKIIAYHVILYGVYCFFNFLWNGIPGCLSVVYAYRDLFEHGLFFQVLVMGVGYSIYHHFPHDLCEIIMLQASNVECDINI</sequence>
<organism evidence="2 3">
    <name type="scientific">Lentibacillus halodurans</name>
    <dbReference type="NCBI Taxonomy" id="237679"/>
    <lineage>
        <taxon>Bacteria</taxon>
        <taxon>Bacillati</taxon>
        <taxon>Bacillota</taxon>
        <taxon>Bacilli</taxon>
        <taxon>Bacillales</taxon>
        <taxon>Bacillaceae</taxon>
        <taxon>Lentibacillus</taxon>
    </lineage>
</organism>
<gene>
    <name evidence="2" type="ORF">SAMN04488072_101450</name>
</gene>
<evidence type="ECO:0000256" key="1">
    <source>
        <dbReference type="SAM" id="Phobius"/>
    </source>
</evidence>
<dbReference type="Proteomes" id="UP000198642">
    <property type="component" value="Unassembled WGS sequence"/>
</dbReference>
<evidence type="ECO:0000313" key="2">
    <source>
        <dbReference type="EMBL" id="SFA76249.1"/>
    </source>
</evidence>
<feature type="transmembrane region" description="Helical" evidence="1">
    <location>
        <begin position="50"/>
        <end position="68"/>
    </location>
</feature>
<keyword evidence="1" id="KW-0812">Transmembrane</keyword>
<keyword evidence="1" id="KW-0472">Membrane</keyword>
<name>A0A1I0VIC9_9BACI</name>
<reference evidence="2 3" key="1">
    <citation type="submission" date="2016-10" db="EMBL/GenBank/DDBJ databases">
        <authorList>
            <person name="de Groot N.N."/>
        </authorList>
    </citation>
    <scope>NUCLEOTIDE SEQUENCE [LARGE SCALE GENOMIC DNA]</scope>
    <source>
        <strain evidence="2 3">CGMCC 1.3702</strain>
    </source>
</reference>
<keyword evidence="1" id="KW-1133">Transmembrane helix</keyword>
<accession>A0A1I0VIC9</accession>
<dbReference type="AlphaFoldDB" id="A0A1I0VIC9"/>
<protein>
    <submittedName>
        <fullName evidence="2">Uncharacterized protein</fullName>
    </submittedName>
</protein>
<evidence type="ECO:0000313" key="3">
    <source>
        <dbReference type="Proteomes" id="UP000198642"/>
    </source>
</evidence>
<keyword evidence="3" id="KW-1185">Reference proteome</keyword>